<evidence type="ECO:0000313" key="2">
    <source>
        <dbReference type="Proteomes" id="UP001549077"/>
    </source>
</evidence>
<evidence type="ECO:0008006" key="3">
    <source>
        <dbReference type="Google" id="ProtNLM"/>
    </source>
</evidence>
<sequence>MAFTTALTRHVPFSSPFLRAAGYINGVWTSGNATGTFDVLNPAT</sequence>
<proteinExistence type="predicted"/>
<gene>
    <name evidence="1" type="ORF">ABID08_003790</name>
</gene>
<keyword evidence="2" id="KW-1185">Reference proteome</keyword>
<evidence type="ECO:0000313" key="1">
    <source>
        <dbReference type="EMBL" id="MET3756416.1"/>
    </source>
</evidence>
<accession>A0ABV2MJ50</accession>
<comment type="caution">
    <text evidence="1">The sequence shown here is derived from an EMBL/GenBank/DDBJ whole genome shotgun (WGS) entry which is preliminary data.</text>
</comment>
<name>A0ABV2MJ50_9HYPH</name>
<dbReference type="EMBL" id="JBEPMY010000011">
    <property type="protein sequence ID" value="MET3756416.1"/>
    <property type="molecule type" value="Genomic_DNA"/>
</dbReference>
<reference evidence="1 2" key="1">
    <citation type="submission" date="2024-06" db="EMBL/GenBank/DDBJ databases">
        <title>Genomic Encyclopedia of Type Strains, Phase IV (KMG-IV): sequencing the most valuable type-strain genomes for metagenomic binning, comparative biology and taxonomic classification.</title>
        <authorList>
            <person name="Goeker M."/>
        </authorList>
    </citation>
    <scope>NUCLEOTIDE SEQUENCE [LARGE SCALE GENOMIC DNA]</scope>
    <source>
        <strain evidence="1 2">DSM 29288</strain>
    </source>
</reference>
<protein>
    <recommendedName>
        <fullName evidence="3">Succinate-semialdehyde dehydrogenase (NADP(+))</fullName>
    </recommendedName>
</protein>
<feature type="non-terminal residue" evidence="1">
    <location>
        <position position="44"/>
    </location>
</feature>
<organism evidence="1 2">
    <name type="scientific">Rhizobium binae</name>
    <dbReference type="NCBI Taxonomy" id="1138190"/>
    <lineage>
        <taxon>Bacteria</taxon>
        <taxon>Pseudomonadati</taxon>
        <taxon>Pseudomonadota</taxon>
        <taxon>Alphaproteobacteria</taxon>
        <taxon>Hyphomicrobiales</taxon>
        <taxon>Rhizobiaceae</taxon>
        <taxon>Rhizobium/Agrobacterium group</taxon>
        <taxon>Rhizobium</taxon>
    </lineage>
</organism>
<dbReference type="Proteomes" id="UP001549077">
    <property type="component" value="Unassembled WGS sequence"/>
</dbReference>